<dbReference type="EMBL" id="JBFTWV010000054">
    <property type="protein sequence ID" value="KAL2793667.1"/>
    <property type="molecule type" value="Genomic_DNA"/>
</dbReference>
<keyword evidence="1" id="KW-0732">Signal</keyword>
<gene>
    <name evidence="2" type="ORF">BJX66DRAFT_338563</name>
</gene>
<comment type="caution">
    <text evidence="2">The sequence shown here is derived from an EMBL/GenBank/DDBJ whole genome shotgun (WGS) entry which is preliminary data.</text>
</comment>
<sequence>MQLIKSLTFALVALTPGVLSFKIRAFSGADCTGSAREINVWDNTCRDTDVPDTKSFRVLAYGAHRQRANFYRYGSCMEERQGWWADGGSDTFLKDKCITLDWTATAYGSISA</sequence>
<keyword evidence="3" id="KW-1185">Reference proteome</keyword>
<dbReference type="Proteomes" id="UP001610563">
    <property type="component" value="Unassembled WGS sequence"/>
</dbReference>
<name>A0ABR4G3Q6_9EURO</name>
<accession>A0ABR4G3Q6</accession>
<proteinExistence type="predicted"/>
<evidence type="ECO:0000256" key="1">
    <source>
        <dbReference type="SAM" id="SignalP"/>
    </source>
</evidence>
<feature type="signal peptide" evidence="1">
    <location>
        <begin position="1"/>
        <end position="20"/>
    </location>
</feature>
<evidence type="ECO:0000313" key="3">
    <source>
        <dbReference type="Proteomes" id="UP001610563"/>
    </source>
</evidence>
<organism evidence="2 3">
    <name type="scientific">Aspergillus keveii</name>
    <dbReference type="NCBI Taxonomy" id="714993"/>
    <lineage>
        <taxon>Eukaryota</taxon>
        <taxon>Fungi</taxon>
        <taxon>Dikarya</taxon>
        <taxon>Ascomycota</taxon>
        <taxon>Pezizomycotina</taxon>
        <taxon>Eurotiomycetes</taxon>
        <taxon>Eurotiomycetidae</taxon>
        <taxon>Eurotiales</taxon>
        <taxon>Aspergillaceae</taxon>
        <taxon>Aspergillus</taxon>
        <taxon>Aspergillus subgen. Nidulantes</taxon>
    </lineage>
</organism>
<evidence type="ECO:0008006" key="4">
    <source>
        <dbReference type="Google" id="ProtNLM"/>
    </source>
</evidence>
<reference evidence="2 3" key="1">
    <citation type="submission" date="2024-07" db="EMBL/GenBank/DDBJ databases">
        <title>Section-level genome sequencing and comparative genomics of Aspergillus sections Usti and Cavernicolus.</title>
        <authorList>
            <consortium name="Lawrence Berkeley National Laboratory"/>
            <person name="Nybo J.L."/>
            <person name="Vesth T.C."/>
            <person name="Theobald S."/>
            <person name="Frisvad J.C."/>
            <person name="Larsen T.O."/>
            <person name="Kjaerboelling I."/>
            <person name="Rothschild-Mancinelli K."/>
            <person name="Lyhne E.K."/>
            <person name="Kogle M.E."/>
            <person name="Barry K."/>
            <person name="Clum A."/>
            <person name="Na H."/>
            <person name="Ledsgaard L."/>
            <person name="Lin J."/>
            <person name="Lipzen A."/>
            <person name="Kuo A."/>
            <person name="Riley R."/>
            <person name="Mondo S."/>
            <person name="Labutti K."/>
            <person name="Haridas S."/>
            <person name="Pangalinan J."/>
            <person name="Salamov A.A."/>
            <person name="Simmons B.A."/>
            <person name="Magnuson J.K."/>
            <person name="Chen J."/>
            <person name="Drula E."/>
            <person name="Henrissat B."/>
            <person name="Wiebenga A."/>
            <person name="Lubbers R.J."/>
            <person name="Gomes A.C."/>
            <person name="Makela M.R."/>
            <person name="Stajich J."/>
            <person name="Grigoriev I.V."/>
            <person name="Mortensen U.H."/>
            <person name="De Vries R.P."/>
            <person name="Baker S.E."/>
            <person name="Andersen M.R."/>
        </authorList>
    </citation>
    <scope>NUCLEOTIDE SEQUENCE [LARGE SCALE GENOMIC DNA]</scope>
    <source>
        <strain evidence="2 3">CBS 209.92</strain>
    </source>
</reference>
<protein>
    <recommendedName>
        <fullName evidence="4">Cyanovirin-N domain-containing protein</fullName>
    </recommendedName>
</protein>
<evidence type="ECO:0000313" key="2">
    <source>
        <dbReference type="EMBL" id="KAL2793667.1"/>
    </source>
</evidence>
<feature type="chain" id="PRO_5046503108" description="Cyanovirin-N domain-containing protein" evidence="1">
    <location>
        <begin position="21"/>
        <end position="112"/>
    </location>
</feature>